<dbReference type="RefSeq" id="WP_358364233.1">
    <property type="nucleotide sequence ID" value="NZ_JBEZFP010000202.1"/>
</dbReference>
<evidence type="ECO:0000313" key="12">
    <source>
        <dbReference type="Proteomes" id="UP001551482"/>
    </source>
</evidence>
<dbReference type="CDD" id="cd00118">
    <property type="entry name" value="LysM"/>
    <property type="match status" value="1"/>
</dbReference>
<feature type="compositionally biased region" description="Polar residues" evidence="7">
    <location>
        <begin position="158"/>
        <end position="171"/>
    </location>
</feature>
<dbReference type="PANTHER" id="PTHR47359:SF3">
    <property type="entry name" value="NLP_P60 DOMAIN-CONTAINING PROTEIN-RELATED"/>
    <property type="match status" value="1"/>
</dbReference>
<protein>
    <submittedName>
        <fullName evidence="11">LysM peptidoglycan-binding domain-containing C40 family peptidase</fullName>
    </submittedName>
</protein>
<gene>
    <name evidence="11" type="ORF">AB0C36_40750</name>
</gene>
<dbReference type="PROSITE" id="PS51935">
    <property type="entry name" value="NLPC_P60"/>
    <property type="match status" value="1"/>
</dbReference>
<dbReference type="PANTHER" id="PTHR47359">
    <property type="entry name" value="PEPTIDOGLYCAN DL-ENDOPEPTIDASE CWLO"/>
    <property type="match status" value="1"/>
</dbReference>
<dbReference type="InterPro" id="IPR000064">
    <property type="entry name" value="NLP_P60_dom"/>
</dbReference>
<dbReference type="Gene3D" id="3.10.350.10">
    <property type="entry name" value="LysM domain"/>
    <property type="match status" value="1"/>
</dbReference>
<evidence type="ECO:0000256" key="5">
    <source>
        <dbReference type="ARBA" id="ARBA00022801"/>
    </source>
</evidence>
<dbReference type="InterPro" id="IPR038765">
    <property type="entry name" value="Papain-like_cys_pep_sf"/>
</dbReference>
<dbReference type="SMART" id="SM00257">
    <property type="entry name" value="LysM"/>
    <property type="match status" value="1"/>
</dbReference>
<comment type="caution">
    <text evidence="11">The sequence shown here is derived from an EMBL/GenBank/DDBJ whole genome shotgun (WGS) entry which is preliminary data.</text>
</comment>
<evidence type="ECO:0000256" key="2">
    <source>
        <dbReference type="ARBA" id="ARBA00022670"/>
    </source>
</evidence>
<dbReference type="PROSITE" id="PS51782">
    <property type="entry name" value="LYSM"/>
    <property type="match status" value="1"/>
</dbReference>
<dbReference type="InterPro" id="IPR036779">
    <property type="entry name" value="LysM_dom_sf"/>
</dbReference>
<dbReference type="InterPro" id="IPR051794">
    <property type="entry name" value="PG_Endopeptidase_C40"/>
</dbReference>
<dbReference type="Pfam" id="PF00877">
    <property type="entry name" value="NLPC_P60"/>
    <property type="match status" value="1"/>
</dbReference>
<dbReference type="Gene3D" id="3.90.1720.10">
    <property type="entry name" value="endopeptidase domain like (from Nostoc punctiforme)"/>
    <property type="match status" value="1"/>
</dbReference>
<proteinExistence type="inferred from homology"/>
<evidence type="ECO:0000259" key="10">
    <source>
        <dbReference type="PROSITE" id="PS51935"/>
    </source>
</evidence>
<reference evidence="11 12" key="1">
    <citation type="submission" date="2024-06" db="EMBL/GenBank/DDBJ databases">
        <title>The Natural Products Discovery Center: Release of the First 8490 Sequenced Strains for Exploring Actinobacteria Biosynthetic Diversity.</title>
        <authorList>
            <person name="Kalkreuter E."/>
            <person name="Kautsar S.A."/>
            <person name="Yang D."/>
            <person name="Bader C.D."/>
            <person name="Teijaro C.N."/>
            <person name="Fluegel L."/>
            <person name="Davis C.M."/>
            <person name="Simpson J.R."/>
            <person name="Lauterbach L."/>
            <person name="Steele A.D."/>
            <person name="Gui C."/>
            <person name="Meng S."/>
            <person name="Li G."/>
            <person name="Viehrig K."/>
            <person name="Ye F."/>
            <person name="Su P."/>
            <person name="Kiefer A.F."/>
            <person name="Nichols A."/>
            <person name="Cepeda A.J."/>
            <person name="Yan W."/>
            <person name="Fan B."/>
            <person name="Jiang Y."/>
            <person name="Adhikari A."/>
            <person name="Zheng C.-J."/>
            <person name="Schuster L."/>
            <person name="Cowan T.M."/>
            <person name="Smanski M.J."/>
            <person name="Chevrette M.G."/>
            <person name="De Carvalho L.P.S."/>
            <person name="Shen B."/>
        </authorList>
    </citation>
    <scope>NUCLEOTIDE SEQUENCE [LARGE SCALE GENOMIC DNA]</scope>
    <source>
        <strain evidence="11 12">NPDC048946</strain>
    </source>
</reference>
<feature type="compositionally biased region" description="Low complexity" evidence="7">
    <location>
        <begin position="188"/>
        <end position="214"/>
    </location>
</feature>
<keyword evidence="3 8" id="KW-0732">Signal</keyword>
<evidence type="ECO:0000256" key="1">
    <source>
        <dbReference type="ARBA" id="ARBA00007074"/>
    </source>
</evidence>
<feature type="chain" id="PRO_5046632630" evidence="8">
    <location>
        <begin position="31"/>
        <end position="331"/>
    </location>
</feature>
<evidence type="ECO:0000256" key="4">
    <source>
        <dbReference type="ARBA" id="ARBA00022737"/>
    </source>
</evidence>
<evidence type="ECO:0000256" key="7">
    <source>
        <dbReference type="SAM" id="MobiDB-lite"/>
    </source>
</evidence>
<keyword evidence="2" id="KW-0645">Protease</keyword>
<dbReference type="EMBL" id="JBEZFP010000202">
    <property type="protein sequence ID" value="MEU8139813.1"/>
    <property type="molecule type" value="Genomic_DNA"/>
</dbReference>
<name>A0ABV3DVN5_9ACTN</name>
<dbReference type="InterPro" id="IPR018392">
    <property type="entry name" value="LysM"/>
</dbReference>
<comment type="similarity">
    <text evidence="1">Belongs to the peptidase C40 family.</text>
</comment>
<keyword evidence="12" id="KW-1185">Reference proteome</keyword>
<evidence type="ECO:0000256" key="6">
    <source>
        <dbReference type="ARBA" id="ARBA00022807"/>
    </source>
</evidence>
<feature type="compositionally biased region" description="Low complexity" evidence="7">
    <location>
        <begin position="131"/>
        <end position="157"/>
    </location>
</feature>
<evidence type="ECO:0000256" key="3">
    <source>
        <dbReference type="ARBA" id="ARBA00022729"/>
    </source>
</evidence>
<organism evidence="11 12">
    <name type="scientific">Streptodolium elevatio</name>
    <dbReference type="NCBI Taxonomy" id="3157996"/>
    <lineage>
        <taxon>Bacteria</taxon>
        <taxon>Bacillati</taxon>
        <taxon>Actinomycetota</taxon>
        <taxon>Actinomycetes</taxon>
        <taxon>Kitasatosporales</taxon>
        <taxon>Streptomycetaceae</taxon>
        <taxon>Streptodolium</taxon>
    </lineage>
</organism>
<keyword evidence="6" id="KW-0788">Thiol protease</keyword>
<dbReference type="Proteomes" id="UP001551482">
    <property type="component" value="Unassembled WGS sequence"/>
</dbReference>
<evidence type="ECO:0000259" key="9">
    <source>
        <dbReference type="PROSITE" id="PS51782"/>
    </source>
</evidence>
<keyword evidence="4" id="KW-0677">Repeat</keyword>
<sequence length="331" mass="33192">MLSAHSVRCLVAAAGIAGLGATLTATAAHAAPAAPAFPQNAPVSAPDDAAAPTPDITVTPAPAAAPAAPAAPLATYTVVAGDTLSEIAQAKDIPGNWQALYDINRDQLPRGADWIDIGQVLKLAGVTQDAAPQKPAAAPSAPSTSTTEKTSTRTAPKPSTNTKPQSSSSKLTVDAPAKAPTRSTNQDTSGTTAKTTTTPKTTTQQSTGSTVTAPSSGKAATAIAFAKAQLGKPYVYGAAGPDAYDCSGLVQAAWKAAGVSLPRVTNAQFAAGNKVSVSNLQPGDLVFYYSGISHVGMYLGDGKIIHAPNSRSVVKIVDVDSMPIAGATRPA</sequence>
<keyword evidence="5" id="KW-0378">Hydrolase</keyword>
<evidence type="ECO:0000256" key="8">
    <source>
        <dbReference type="SAM" id="SignalP"/>
    </source>
</evidence>
<feature type="region of interest" description="Disordered" evidence="7">
    <location>
        <begin position="131"/>
        <end position="214"/>
    </location>
</feature>
<evidence type="ECO:0000313" key="11">
    <source>
        <dbReference type="EMBL" id="MEU8139813.1"/>
    </source>
</evidence>
<dbReference type="SUPFAM" id="SSF54001">
    <property type="entry name" value="Cysteine proteinases"/>
    <property type="match status" value="1"/>
</dbReference>
<feature type="domain" description="LysM" evidence="9">
    <location>
        <begin position="74"/>
        <end position="123"/>
    </location>
</feature>
<feature type="signal peptide" evidence="8">
    <location>
        <begin position="1"/>
        <end position="30"/>
    </location>
</feature>
<dbReference type="Pfam" id="PF01476">
    <property type="entry name" value="LysM"/>
    <property type="match status" value="1"/>
</dbReference>
<feature type="domain" description="NlpC/P60" evidence="10">
    <location>
        <begin position="216"/>
        <end position="331"/>
    </location>
</feature>
<accession>A0ABV3DVN5</accession>